<evidence type="ECO:0000313" key="11">
    <source>
        <dbReference type="Proteomes" id="UP000822688"/>
    </source>
</evidence>
<sequence>MAMAWRTSPVAQMGFCVGGVMSTLVIYGLLQEKIMRAPYGATDHAEFFNFPLFIVLCNRLLTCVVCLLLLVVRGGQIAPVAPLYKYAGVSLSNVAATTCQYEALKYVSFPVQTLSKSAKMVPVMMWGTAIMQKRYTYYDYLVALFVTLGCTMFFLSGTTQLQVAALRHPVSGDDSLWGLLLIAGYLGFDGFTSTFQDKLFKGYNMEIYNQILYVTLCSCVLSMAGLFMQGHWLPALEFLSRHPDCLLDIALLSAAASTSQFFISYTIRTFGALVFATIMTTRQLVSIMLSCVFFGHPPTAPQWAGASLVFGALYFKTYLNSKKPNRQTAPNSTPLPVVSGPGGADDEKVQLLRVEIDGTEPATVVEK</sequence>
<evidence type="ECO:0000256" key="1">
    <source>
        <dbReference type="ARBA" id="ARBA00004141"/>
    </source>
</evidence>
<keyword evidence="4" id="KW-0050">Antiport</keyword>
<comment type="caution">
    <text evidence="10">The sequence shown here is derived from an EMBL/GenBank/DDBJ whole genome shotgun (WGS) entry which is preliminary data.</text>
</comment>
<keyword evidence="3" id="KW-0813">Transport</keyword>
<dbReference type="PANTHER" id="PTHR10778">
    <property type="entry name" value="SOLUTE CARRIER FAMILY 35 MEMBER B"/>
    <property type="match status" value="1"/>
</dbReference>
<feature type="transmembrane region" description="Helical" evidence="9">
    <location>
        <begin position="137"/>
        <end position="156"/>
    </location>
</feature>
<evidence type="ECO:0000256" key="8">
    <source>
        <dbReference type="SAM" id="MobiDB-lite"/>
    </source>
</evidence>
<dbReference type="InterPro" id="IPR013657">
    <property type="entry name" value="SCL35B1-4/HUT1"/>
</dbReference>
<feature type="transmembrane region" description="Helical" evidence="9">
    <location>
        <begin position="176"/>
        <end position="195"/>
    </location>
</feature>
<dbReference type="GO" id="GO:0015297">
    <property type="term" value="F:antiporter activity"/>
    <property type="evidence" value="ECO:0007669"/>
    <property type="project" value="UniProtKB-KW"/>
</dbReference>
<dbReference type="GO" id="GO:0000139">
    <property type="term" value="C:Golgi membrane"/>
    <property type="evidence" value="ECO:0007669"/>
    <property type="project" value="TreeGrafter"/>
</dbReference>
<organism evidence="10 11">
    <name type="scientific">Ceratodon purpureus</name>
    <name type="common">Fire moss</name>
    <name type="synonym">Dicranum purpureum</name>
    <dbReference type="NCBI Taxonomy" id="3225"/>
    <lineage>
        <taxon>Eukaryota</taxon>
        <taxon>Viridiplantae</taxon>
        <taxon>Streptophyta</taxon>
        <taxon>Embryophyta</taxon>
        <taxon>Bryophyta</taxon>
        <taxon>Bryophytina</taxon>
        <taxon>Bryopsida</taxon>
        <taxon>Dicranidae</taxon>
        <taxon>Pseudoditrichales</taxon>
        <taxon>Ditrichaceae</taxon>
        <taxon>Ceratodon</taxon>
    </lineage>
</organism>
<evidence type="ECO:0000256" key="3">
    <source>
        <dbReference type="ARBA" id="ARBA00022448"/>
    </source>
</evidence>
<keyword evidence="7 9" id="KW-0472">Membrane</keyword>
<evidence type="ECO:0000256" key="9">
    <source>
        <dbReference type="SAM" id="Phobius"/>
    </source>
</evidence>
<feature type="transmembrane region" description="Helical" evidence="9">
    <location>
        <begin position="50"/>
        <end position="72"/>
    </location>
</feature>
<dbReference type="EMBL" id="CM026422">
    <property type="protein sequence ID" value="KAG0585417.1"/>
    <property type="molecule type" value="Genomic_DNA"/>
</dbReference>
<feature type="transmembrane region" description="Helical" evidence="9">
    <location>
        <begin position="12"/>
        <end position="30"/>
    </location>
</feature>
<reference evidence="10" key="1">
    <citation type="submission" date="2020-06" db="EMBL/GenBank/DDBJ databases">
        <title>WGS assembly of Ceratodon purpureus strain R40.</title>
        <authorList>
            <person name="Carey S.B."/>
            <person name="Jenkins J."/>
            <person name="Shu S."/>
            <person name="Lovell J.T."/>
            <person name="Sreedasyam A."/>
            <person name="Maumus F."/>
            <person name="Tiley G.P."/>
            <person name="Fernandez-Pozo N."/>
            <person name="Barry K."/>
            <person name="Chen C."/>
            <person name="Wang M."/>
            <person name="Lipzen A."/>
            <person name="Daum C."/>
            <person name="Saski C.A."/>
            <person name="Payton A.C."/>
            <person name="Mcbreen J.C."/>
            <person name="Conrad R.E."/>
            <person name="Kollar L.M."/>
            <person name="Olsson S."/>
            <person name="Huttunen S."/>
            <person name="Landis J.B."/>
            <person name="Wickett N.J."/>
            <person name="Johnson M.G."/>
            <person name="Rensing S.A."/>
            <person name="Grimwood J."/>
            <person name="Schmutz J."/>
            <person name="Mcdaniel S.F."/>
        </authorList>
    </citation>
    <scope>NUCLEOTIDE SEQUENCE</scope>
    <source>
        <strain evidence="10">R40</strain>
    </source>
</reference>
<feature type="transmembrane region" description="Helical" evidence="9">
    <location>
        <begin position="249"/>
        <end position="267"/>
    </location>
</feature>
<dbReference type="Pfam" id="PF08449">
    <property type="entry name" value="UAA"/>
    <property type="match status" value="1"/>
</dbReference>
<dbReference type="GO" id="GO:0005789">
    <property type="term" value="C:endoplasmic reticulum membrane"/>
    <property type="evidence" value="ECO:0007669"/>
    <property type="project" value="TreeGrafter"/>
</dbReference>
<proteinExistence type="inferred from homology"/>
<dbReference type="AlphaFoldDB" id="A0A8T0IQU1"/>
<comment type="similarity">
    <text evidence="2">Belongs to the nucleotide-sugar transporter family. UDP-galactose:UMP antiporter (TC 2.A.7.11) subfamily.</text>
</comment>
<feature type="transmembrane region" description="Helical" evidence="9">
    <location>
        <begin position="207"/>
        <end position="229"/>
    </location>
</feature>
<feature type="compositionally biased region" description="Polar residues" evidence="8">
    <location>
        <begin position="324"/>
        <end position="334"/>
    </location>
</feature>
<evidence type="ECO:0000313" key="10">
    <source>
        <dbReference type="EMBL" id="KAG0585417.1"/>
    </source>
</evidence>
<dbReference type="Proteomes" id="UP000822688">
    <property type="component" value="Chromosome 2"/>
</dbReference>
<dbReference type="GO" id="GO:0046964">
    <property type="term" value="F:3'-phosphoadenosine 5'-phosphosulfate transmembrane transporter activity"/>
    <property type="evidence" value="ECO:0007669"/>
    <property type="project" value="TreeGrafter"/>
</dbReference>
<dbReference type="PANTHER" id="PTHR10778:SF13">
    <property type="entry name" value="ADENOSINE 3'-PHOSPHO 5'-PHOSPHOSULFATE TRANSPORTER 1"/>
    <property type="match status" value="1"/>
</dbReference>
<name>A0A8T0IQU1_CERPU</name>
<comment type="subcellular location">
    <subcellularLocation>
        <location evidence="1">Membrane</location>
        <topology evidence="1">Multi-pass membrane protein</topology>
    </subcellularLocation>
</comment>
<evidence type="ECO:0000256" key="5">
    <source>
        <dbReference type="ARBA" id="ARBA00022692"/>
    </source>
</evidence>
<keyword evidence="11" id="KW-1185">Reference proteome</keyword>
<feature type="transmembrane region" description="Helical" evidence="9">
    <location>
        <begin position="274"/>
        <end position="295"/>
    </location>
</feature>
<feature type="region of interest" description="Disordered" evidence="8">
    <location>
        <begin position="324"/>
        <end position="344"/>
    </location>
</feature>
<dbReference type="SUPFAM" id="SSF103481">
    <property type="entry name" value="Multidrug resistance efflux transporter EmrE"/>
    <property type="match status" value="1"/>
</dbReference>
<evidence type="ECO:0000256" key="4">
    <source>
        <dbReference type="ARBA" id="ARBA00022449"/>
    </source>
</evidence>
<evidence type="ECO:0000256" key="2">
    <source>
        <dbReference type="ARBA" id="ARBA00008349"/>
    </source>
</evidence>
<evidence type="ECO:0000256" key="6">
    <source>
        <dbReference type="ARBA" id="ARBA00022989"/>
    </source>
</evidence>
<evidence type="ECO:0000256" key="7">
    <source>
        <dbReference type="ARBA" id="ARBA00023136"/>
    </source>
</evidence>
<dbReference type="OrthoDB" id="1601at2759"/>
<keyword evidence="6 9" id="KW-1133">Transmembrane helix</keyword>
<accession>A0A8T0IQU1</accession>
<protein>
    <submittedName>
        <fullName evidence="10">Uncharacterized protein</fullName>
    </submittedName>
</protein>
<dbReference type="InterPro" id="IPR037185">
    <property type="entry name" value="EmrE-like"/>
</dbReference>
<gene>
    <name evidence="10" type="ORF">KC19_2G010300</name>
</gene>
<keyword evidence="5 9" id="KW-0812">Transmembrane</keyword>